<proteinExistence type="predicted"/>
<keyword evidence="1" id="KW-1133">Transmembrane helix</keyword>
<dbReference type="AlphaFoldDB" id="A0A6A6WRB6"/>
<keyword evidence="1" id="KW-0812">Transmembrane</keyword>
<evidence type="ECO:0000313" key="3">
    <source>
        <dbReference type="Proteomes" id="UP000799757"/>
    </source>
</evidence>
<evidence type="ECO:0000313" key="2">
    <source>
        <dbReference type="EMBL" id="KAF2786630.1"/>
    </source>
</evidence>
<gene>
    <name evidence="2" type="ORF">K505DRAFT_330221</name>
</gene>
<reference evidence="2" key="1">
    <citation type="journal article" date="2020" name="Stud. Mycol.">
        <title>101 Dothideomycetes genomes: a test case for predicting lifestyles and emergence of pathogens.</title>
        <authorList>
            <person name="Haridas S."/>
            <person name="Albert R."/>
            <person name="Binder M."/>
            <person name="Bloem J."/>
            <person name="Labutti K."/>
            <person name="Salamov A."/>
            <person name="Andreopoulos B."/>
            <person name="Baker S."/>
            <person name="Barry K."/>
            <person name="Bills G."/>
            <person name="Bluhm B."/>
            <person name="Cannon C."/>
            <person name="Castanera R."/>
            <person name="Culley D."/>
            <person name="Daum C."/>
            <person name="Ezra D."/>
            <person name="Gonzalez J."/>
            <person name="Henrissat B."/>
            <person name="Kuo A."/>
            <person name="Liang C."/>
            <person name="Lipzen A."/>
            <person name="Lutzoni F."/>
            <person name="Magnuson J."/>
            <person name="Mondo S."/>
            <person name="Nolan M."/>
            <person name="Ohm R."/>
            <person name="Pangilinan J."/>
            <person name="Park H.-J."/>
            <person name="Ramirez L."/>
            <person name="Alfaro M."/>
            <person name="Sun H."/>
            <person name="Tritt A."/>
            <person name="Yoshinaga Y."/>
            <person name="Zwiers L.-H."/>
            <person name="Turgeon B."/>
            <person name="Goodwin S."/>
            <person name="Spatafora J."/>
            <person name="Crous P."/>
            <person name="Grigoriev I."/>
        </authorList>
    </citation>
    <scope>NUCLEOTIDE SEQUENCE</scope>
    <source>
        <strain evidence="2">CBS 109.77</strain>
    </source>
</reference>
<keyword evidence="1" id="KW-0472">Membrane</keyword>
<dbReference type="EMBL" id="MU002431">
    <property type="protein sequence ID" value="KAF2786630.1"/>
    <property type="molecule type" value="Genomic_DNA"/>
</dbReference>
<feature type="transmembrane region" description="Helical" evidence="1">
    <location>
        <begin position="6"/>
        <end position="24"/>
    </location>
</feature>
<keyword evidence="3" id="KW-1185">Reference proteome</keyword>
<dbReference type="Proteomes" id="UP000799757">
    <property type="component" value="Unassembled WGS sequence"/>
</dbReference>
<organism evidence="2 3">
    <name type="scientific">Melanomma pulvis-pyrius CBS 109.77</name>
    <dbReference type="NCBI Taxonomy" id="1314802"/>
    <lineage>
        <taxon>Eukaryota</taxon>
        <taxon>Fungi</taxon>
        <taxon>Dikarya</taxon>
        <taxon>Ascomycota</taxon>
        <taxon>Pezizomycotina</taxon>
        <taxon>Dothideomycetes</taxon>
        <taxon>Pleosporomycetidae</taxon>
        <taxon>Pleosporales</taxon>
        <taxon>Melanommataceae</taxon>
        <taxon>Melanomma</taxon>
    </lineage>
</organism>
<accession>A0A6A6WRB6</accession>
<protein>
    <submittedName>
        <fullName evidence="2">Uncharacterized protein</fullName>
    </submittedName>
</protein>
<name>A0A6A6WRB6_9PLEO</name>
<sequence>MDGWCAGAAGVCMYVGAQATVLYLRALQVRMSSRGFGEMGRFSVMFLHWELARERRMLCGVVPGCMYVCS</sequence>
<evidence type="ECO:0000256" key="1">
    <source>
        <dbReference type="SAM" id="Phobius"/>
    </source>
</evidence>